<dbReference type="EMBL" id="CP111023">
    <property type="protein sequence ID" value="WAR20844.1"/>
    <property type="molecule type" value="Genomic_DNA"/>
</dbReference>
<sequence length="310" mass="35040">MKILQQMCQSGMGWNYQLPVSDEPKGNCRIKDLKGLDNVHIPRCLIPNEFNEDTIIELDHFSDASSYGYGQCSYIRLVNKDSVHCALLIGKARVAPLTVVTIPRLELTAAVLSVTMITPELQLGDPEVRSARSLHNKTSKHANPLTLLERFSYWNKRDCKDLQTVLEGHILQLLKNVAKRTAYHKANAIDALSSSTTLPKSNSLYPLDPVLQNGVLRIGTRLRNADLPKTCIYPIILLKNGHVTRLIIYHPHKNIKHQGRGFTINKLRCLGYWGGVWERQIRTIRNVLNSVLLLCPGRLDDASLRTFFTK</sequence>
<protein>
    <submittedName>
        <fullName evidence="1">Uncharacterized protein</fullName>
    </submittedName>
</protein>
<dbReference type="InterPro" id="IPR008042">
    <property type="entry name" value="Retrotrans_Pao"/>
</dbReference>
<keyword evidence="2" id="KW-1185">Reference proteome</keyword>
<evidence type="ECO:0000313" key="2">
    <source>
        <dbReference type="Proteomes" id="UP001164746"/>
    </source>
</evidence>
<name>A0ABY7FI58_MYAAR</name>
<accession>A0ABY7FI58</accession>
<reference evidence="1" key="1">
    <citation type="submission" date="2022-11" db="EMBL/GenBank/DDBJ databases">
        <title>Centuries of genome instability and evolution in soft-shell clam transmissible cancer (bioRxiv).</title>
        <authorList>
            <person name="Hart S.F.M."/>
            <person name="Yonemitsu M.A."/>
            <person name="Giersch R.M."/>
            <person name="Beal B.F."/>
            <person name="Arriagada G."/>
            <person name="Davis B.W."/>
            <person name="Ostrander E.A."/>
            <person name="Goff S.P."/>
            <person name="Metzger M.J."/>
        </authorList>
    </citation>
    <scope>NUCLEOTIDE SEQUENCE</scope>
    <source>
        <strain evidence="1">MELC-2E11</strain>
        <tissue evidence="1">Siphon/mantle</tissue>
    </source>
</reference>
<organism evidence="1 2">
    <name type="scientific">Mya arenaria</name>
    <name type="common">Soft-shell clam</name>
    <dbReference type="NCBI Taxonomy" id="6604"/>
    <lineage>
        <taxon>Eukaryota</taxon>
        <taxon>Metazoa</taxon>
        <taxon>Spiralia</taxon>
        <taxon>Lophotrochozoa</taxon>
        <taxon>Mollusca</taxon>
        <taxon>Bivalvia</taxon>
        <taxon>Autobranchia</taxon>
        <taxon>Heteroconchia</taxon>
        <taxon>Euheterodonta</taxon>
        <taxon>Imparidentia</taxon>
        <taxon>Neoheterodontei</taxon>
        <taxon>Myida</taxon>
        <taxon>Myoidea</taxon>
        <taxon>Myidae</taxon>
        <taxon>Mya</taxon>
    </lineage>
</organism>
<proteinExistence type="predicted"/>
<dbReference type="PANTHER" id="PTHR47331">
    <property type="entry name" value="PHD-TYPE DOMAIN-CONTAINING PROTEIN"/>
    <property type="match status" value="1"/>
</dbReference>
<dbReference type="Pfam" id="PF05380">
    <property type="entry name" value="Peptidase_A17"/>
    <property type="match status" value="1"/>
</dbReference>
<evidence type="ECO:0000313" key="1">
    <source>
        <dbReference type="EMBL" id="WAR20844.1"/>
    </source>
</evidence>
<dbReference type="Proteomes" id="UP001164746">
    <property type="component" value="Chromosome 12"/>
</dbReference>
<gene>
    <name evidence="1" type="ORF">MAR_014818</name>
</gene>
<dbReference type="PANTHER" id="PTHR47331:SF5">
    <property type="entry name" value="RIBONUCLEASE H"/>
    <property type="match status" value="1"/>
</dbReference>